<dbReference type="EMBL" id="ML013711">
    <property type="protein sequence ID" value="RKO94994.1"/>
    <property type="molecule type" value="Genomic_DNA"/>
</dbReference>
<protein>
    <submittedName>
        <fullName evidence="2">Uncharacterized protein</fullName>
    </submittedName>
</protein>
<gene>
    <name evidence="2" type="ORF">CAUPRSCDRAFT_13211</name>
</gene>
<sequence length="133" mass="14584">MDSDDDDADDATATFEYDPTAPIRPEDDEDISEDEAFDTSDDEKYDFLLRKAKPVQAATKAAEAKRHALAEDDVGDDGILSESDGGDGDAGDDDALENYDYTNPNFINLDDMLDLPLNEEGQFIPDAEAQAKR</sequence>
<feature type="non-terminal residue" evidence="2">
    <location>
        <position position="133"/>
    </location>
</feature>
<proteinExistence type="predicted"/>
<name>A0A4P9WPP3_9FUNG</name>
<dbReference type="AlphaFoldDB" id="A0A4P9WPP3"/>
<feature type="region of interest" description="Disordered" evidence="1">
    <location>
        <begin position="60"/>
        <end position="102"/>
    </location>
</feature>
<dbReference type="Proteomes" id="UP000268535">
    <property type="component" value="Unassembled WGS sequence"/>
</dbReference>
<feature type="compositionally biased region" description="Acidic residues" evidence="1">
    <location>
        <begin position="26"/>
        <end position="42"/>
    </location>
</feature>
<accession>A0A4P9WPP3</accession>
<organism evidence="2 3">
    <name type="scientific">Caulochytrium protostelioides</name>
    <dbReference type="NCBI Taxonomy" id="1555241"/>
    <lineage>
        <taxon>Eukaryota</taxon>
        <taxon>Fungi</taxon>
        <taxon>Fungi incertae sedis</taxon>
        <taxon>Chytridiomycota</taxon>
        <taxon>Chytridiomycota incertae sedis</taxon>
        <taxon>Chytridiomycetes</taxon>
        <taxon>Caulochytriales</taxon>
        <taxon>Caulochytriaceae</taxon>
        <taxon>Caulochytrium</taxon>
    </lineage>
</organism>
<feature type="region of interest" description="Disordered" evidence="1">
    <location>
        <begin position="1"/>
        <end position="42"/>
    </location>
</feature>
<evidence type="ECO:0000313" key="3">
    <source>
        <dbReference type="Proteomes" id="UP000268535"/>
    </source>
</evidence>
<reference evidence="3" key="1">
    <citation type="journal article" date="2018" name="Nat. Microbiol.">
        <title>Leveraging single-cell genomics to expand the fungal tree of life.</title>
        <authorList>
            <person name="Ahrendt S.R."/>
            <person name="Quandt C.A."/>
            <person name="Ciobanu D."/>
            <person name="Clum A."/>
            <person name="Salamov A."/>
            <person name="Andreopoulos B."/>
            <person name="Cheng J.F."/>
            <person name="Woyke T."/>
            <person name="Pelin A."/>
            <person name="Henrissat B."/>
            <person name="Reynolds N.K."/>
            <person name="Benny G.L."/>
            <person name="Smith M.E."/>
            <person name="James T.Y."/>
            <person name="Grigoriev I.V."/>
        </authorList>
    </citation>
    <scope>NUCLEOTIDE SEQUENCE [LARGE SCALE GENOMIC DNA]</scope>
    <source>
        <strain evidence="3">ATCC 52028</strain>
    </source>
</reference>
<evidence type="ECO:0000256" key="1">
    <source>
        <dbReference type="SAM" id="MobiDB-lite"/>
    </source>
</evidence>
<evidence type="ECO:0000313" key="2">
    <source>
        <dbReference type="EMBL" id="RKO94994.1"/>
    </source>
</evidence>
<feature type="compositionally biased region" description="Acidic residues" evidence="1">
    <location>
        <begin position="84"/>
        <end position="97"/>
    </location>
</feature>
<feature type="compositionally biased region" description="Acidic residues" evidence="1">
    <location>
        <begin position="1"/>
        <end position="10"/>
    </location>
</feature>